<feature type="domain" description="Methyltransferase" evidence="5">
    <location>
        <begin position="50"/>
        <end position="144"/>
    </location>
</feature>
<keyword evidence="2 6" id="KW-0808">Transferase</keyword>
<dbReference type="OrthoDB" id="3825914at2"/>
<evidence type="ECO:0000259" key="5">
    <source>
        <dbReference type="Pfam" id="PF13649"/>
    </source>
</evidence>
<keyword evidence="7" id="KW-1185">Reference proteome</keyword>
<protein>
    <submittedName>
        <fullName evidence="6">SAM-dependent methyltransferase</fullName>
    </submittedName>
</protein>
<name>A0A0X3VQG9_9ACTN</name>
<accession>A0A0X3VQG9</accession>
<gene>
    <name evidence="6" type="ORF">ADL12_00755</name>
</gene>
<dbReference type="GO" id="GO:0032259">
    <property type="term" value="P:methylation"/>
    <property type="evidence" value="ECO:0007669"/>
    <property type="project" value="UniProtKB-KW"/>
</dbReference>
<dbReference type="InterPro" id="IPR029063">
    <property type="entry name" value="SAM-dependent_MTases_sf"/>
</dbReference>
<reference evidence="7" key="1">
    <citation type="submission" date="2015-10" db="EMBL/GenBank/DDBJ databases">
        <authorList>
            <person name="Ju K.-S."/>
            <person name="Doroghazi J.R."/>
            <person name="Metcalf W.W."/>
        </authorList>
    </citation>
    <scope>NUCLEOTIDE SEQUENCE [LARGE SCALE GENOMIC DNA]</scope>
    <source>
        <strain evidence="7">NRRL 3151</strain>
    </source>
</reference>
<dbReference type="InterPro" id="IPR041698">
    <property type="entry name" value="Methyltransf_25"/>
</dbReference>
<evidence type="ECO:0000256" key="1">
    <source>
        <dbReference type="ARBA" id="ARBA00022603"/>
    </source>
</evidence>
<dbReference type="CDD" id="cd02440">
    <property type="entry name" value="AdoMet_MTases"/>
    <property type="match status" value="1"/>
</dbReference>
<keyword evidence="1 6" id="KW-0489">Methyltransferase</keyword>
<keyword evidence="3" id="KW-0949">S-adenosyl-L-methionine</keyword>
<evidence type="ECO:0000256" key="2">
    <source>
        <dbReference type="ARBA" id="ARBA00022679"/>
    </source>
</evidence>
<dbReference type="Gene3D" id="3.40.50.150">
    <property type="entry name" value="Vaccinia Virus protein VP39"/>
    <property type="match status" value="1"/>
</dbReference>
<sequence length="206" mass="22207">MPDTPVHHPGAGNPWHKPDDMYASPPPWDIGRPQPAFLALADAGVVRGRVLDVGCGTGEHALMAAGLGLDATGVDVATTALRTAEEKARDRGLTARFLVHDARKLAALREQFDTVLDCGLFHIFGDDDRATYVGSLRSAVRPGGRYFMLCFSDQQPGDQGPRRVARAEIEAAFADGWRIDSIAAATIDITTDPMSIRSWLVSATRI</sequence>
<dbReference type="GO" id="GO:0008168">
    <property type="term" value="F:methyltransferase activity"/>
    <property type="evidence" value="ECO:0007669"/>
    <property type="project" value="UniProtKB-KW"/>
</dbReference>
<dbReference type="PANTHER" id="PTHR43464:SF19">
    <property type="entry name" value="UBIQUINONE BIOSYNTHESIS O-METHYLTRANSFERASE, MITOCHONDRIAL"/>
    <property type="match status" value="1"/>
</dbReference>
<dbReference type="RefSeq" id="WP_062697293.1">
    <property type="nucleotide sequence ID" value="NZ_LLZG01000001.1"/>
</dbReference>
<dbReference type="AlphaFoldDB" id="A0A0X3VQG9"/>
<evidence type="ECO:0000313" key="7">
    <source>
        <dbReference type="Proteomes" id="UP000053923"/>
    </source>
</evidence>
<evidence type="ECO:0000313" key="6">
    <source>
        <dbReference type="EMBL" id="KUL47005.1"/>
    </source>
</evidence>
<dbReference type="EMBL" id="LLZG01000001">
    <property type="protein sequence ID" value="KUL47005.1"/>
    <property type="molecule type" value="Genomic_DNA"/>
</dbReference>
<dbReference type="PANTHER" id="PTHR43464">
    <property type="entry name" value="METHYLTRANSFERASE"/>
    <property type="match status" value="1"/>
</dbReference>
<evidence type="ECO:0000256" key="3">
    <source>
        <dbReference type="ARBA" id="ARBA00022691"/>
    </source>
</evidence>
<dbReference type="SUPFAM" id="SSF53335">
    <property type="entry name" value="S-adenosyl-L-methionine-dependent methyltransferases"/>
    <property type="match status" value="1"/>
</dbReference>
<feature type="region of interest" description="Disordered" evidence="4">
    <location>
        <begin position="1"/>
        <end position="28"/>
    </location>
</feature>
<dbReference type="Pfam" id="PF13649">
    <property type="entry name" value="Methyltransf_25"/>
    <property type="match status" value="1"/>
</dbReference>
<comment type="caution">
    <text evidence="6">The sequence shown here is derived from an EMBL/GenBank/DDBJ whole genome shotgun (WGS) entry which is preliminary data.</text>
</comment>
<dbReference type="Proteomes" id="UP000053923">
    <property type="component" value="Unassembled WGS sequence"/>
</dbReference>
<evidence type="ECO:0000256" key="4">
    <source>
        <dbReference type="SAM" id="MobiDB-lite"/>
    </source>
</evidence>
<proteinExistence type="predicted"/>
<organism evidence="6 7">
    <name type="scientific">Streptomyces regalis</name>
    <dbReference type="NCBI Taxonomy" id="68262"/>
    <lineage>
        <taxon>Bacteria</taxon>
        <taxon>Bacillati</taxon>
        <taxon>Actinomycetota</taxon>
        <taxon>Actinomycetes</taxon>
        <taxon>Kitasatosporales</taxon>
        <taxon>Streptomycetaceae</taxon>
        <taxon>Streptomyces</taxon>
    </lineage>
</organism>